<dbReference type="Proteomes" id="UP000305709">
    <property type="component" value="Unassembled WGS sequence"/>
</dbReference>
<dbReference type="Pfam" id="PF01734">
    <property type="entry name" value="Patatin"/>
    <property type="match status" value="1"/>
</dbReference>
<dbReference type="RefSeq" id="WP_139079752.1">
    <property type="nucleotide sequence ID" value="NZ_VDFV01000001.1"/>
</dbReference>
<gene>
    <name evidence="6" type="ORF">FHG71_01080</name>
</gene>
<evidence type="ECO:0000313" key="7">
    <source>
        <dbReference type="Proteomes" id="UP000305709"/>
    </source>
</evidence>
<feature type="active site" description="Nucleophile" evidence="4">
    <location>
        <position position="46"/>
    </location>
</feature>
<evidence type="ECO:0000256" key="1">
    <source>
        <dbReference type="ARBA" id="ARBA00022801"/>
    </source>
</evidence>
<feature type="short sequence motif" description="DGA/G" evidence="4">
    <location>
        <begin position="205"/>
        <end position="207"/>
    </location>
</feature>
<evidence type="ECO:0000259" key="5">
    <source>
        <dbReference type="PROSITE" id="PS51635"/>
    </source>
</evidence>
<dbReference type="PANTHER" id="PTHR14226:SF57">
    <property type="entry name" value="BLR7027 PROTEIN"/>
    <property type="match status" value="1"/>
</dbReference>
<organism evidence="6 7">
    <name type="scientific">Rubellimicrobium roseum</name>
    <dbReference type="NCBI Taxonomy" id="687525"/>
    <lineage>
        <taxon>Bacteria</taxon>
        <taxon>Pseudomonadati</taxon>
        <taxon>Pseudomonadota</taxon>
        <taxon>Alphaproteobacteria</taxon>
        <taxon>Rhodobacterales</taxon>
        <taxon>Roseobacteraceae</taxon>
        <taxon>Rubellimicrobium</taxon>
    </lineage>
</organism>
<keyword evidence="1 4" id="KW-0378">Hydrolase</keyword>
<feature type="short sequence motif" description="GXSXG" evidence="4">
    <location>
        <begin position="44"/>
        <end position="48"/>
    </location>
</feature>
<feature type="active site" description="Proton acceptor" evidence="4">
    <location>
        <position position="205"/>
    </location>
</feature>
<dbReference type="InterPro" id="IPR050301">
    <property type="entry name" value="NTE"/>
</dbReference>
<dbReference type="InterPro" id="IPR021095">
    <property type="entry name" value="DUF3734"/>
</dbReference>
<keyword evidence="2 4" id="KW-0442">Lipid degradation</keyword>
<evidence type="ECO:0000256" key="4">
    <source>
        <dbReference type="PROSITE-ProRule" id="PRU01161"/>
    </source>
</evidence>
<reference evidence="6 7" key="1">
    <citation type="submission" date="2019-06" db="EMBL/GenBank/DDBJ databases">
        <authorList>
            <person name="Jiang L."/>
        </authorList>
    </citation>
    <scope>NUCLEOTIDE SEQUENCE [LARGE SCALE GENOMIC DNA]</scope>
    <source>
        <strain evidence="6 7">YIM 48858</strain>
    </source>
</reference>
<dbReference type="PANTHER" id="PTHR14226">
    <property type="entry name" value="NEUROPATHY TARGET ESTERASE/SWISS CHEESE D.MELANOGASTER"/>
    <property type="match status" value="1"/>
</dbReference>
<dbReference type="InterPro" id="IPR002641">
    <property type="entry name" value="PNPLA_dom"/>
</dbReference>
<dbReference type="GO" id="GO:0016042">
    <property type="term" value="P:lipid catabolic process"/>
    <property type="evidence" value="ECO:0007669"/>
    <property type="project" value="UniProtKB-UniRule"/>
</dbReference>
<feature type="domain" description="PNPLA" evidence="5">
    <location>
        <begin position="14"/>
        <end position="218"/>
    </location>
</feature>
<evidence type="ECO:0000256" key="2">
    <source>
        <dbReference type="ARBA" id="ARBA00022963"/>
    </source>
</evidence>
<dbReference type="AlphaFoldDB" id="A0A5C4NMU1"/>
<protein>
    <submittedName>
        <fullName evidence="6">Patatin-like phospholipase family protein</fullName>
    </submittedName>
</protein>
<dbReference type="GO" id="GO:0016787">
    <property type="term" value="F:hydrolase activity"/>
    <property type="evidence" value="ECO:0007669"/>
    <property type="project" value="UniProtKB-UniRule"/>
</dbReference>
<comment type="caution">
    <text evidence="6">The sequence shown here is derived from an EMBL/GenBank/DDBJ whole genome shotgun (WGS) entry which is preliminary data.</text>
</comment>
<dbReference type="Gene3D" id="3.40.1090.10">
    <property type="entry name" value="Cytosolic phospholipase A2 catalytic domain"/>
    <property type="match status" value="2"/>
</dbReference>
<keyword evidence="3 4" id="KW-0443">Lipid metabolism</keyword>
<evidence type="ECO:0000313" key="6">
    <source>
        <dbReference type="EMBL" id="TNC74758.1"/>
    </source>
</evidence>
<keyword evidence="7" id="KW-1185">Reference proteome</keyword>
<comment type="caution">
    <text evidence="4">Lacks conserved residue(s) required for the propagation of feature annotation.</text>
</comment>
<dbReference type="SUPFAM" id="SSF52151">
    <property type="entry name" value="FabD/lysophospholipase-like"/>
    <property type="match status" value="1"/>
</dbReference>
<dbReference type="OrthoDB" id="5290098at2"/>
<dbReference type="Pfam" id="PF12536">
    <property type="entry name" value="DUF3734"/>
    <property type="match status" value="1"/>
</dbReference>
<accession>A0A5C4NMU1</accession>
<sequence length="345" mass="37434">MTGPKLLDDFDLVLVLGGGNALGAYHLGVCEALLSLREPGRVIGCSIGAVTGAILLGNTSSTRMDRLREFWSHVGLPDAPLADLLPGPLRARWSNGLGLQTLFGGRSGISRPRFPGWLSLLPGVPSDVSLQDHRPMAALLDRLVDWDRLNASPIRFSLFAIDLERGEETWWDNRRDRIEPRHVLAATALPPLMPPVEIEGRLFWDGGLGNNLPLDHALAGLLEHPTLVIASDLYAPEGGRPRSLNDTTLRAQDLGFALQSRKRIGALRTERALRRQIDPATPPAILGHLVHRPPGHQRALKALDFSSTAIRERAAQGRADMQGILARLPSAPRDEPLAVLTSAAA</sequence>
<dbReference type="PROSITE" id="PS51635">
    <property type="entry name" value="PNPLA"/>
    <property type="match status" value="1"/>
</dbReference>
<dbReference type="InterPro" id="IPR016035">
    <property type="entry name" value="Acyl_Trfase/lysoPLipase"/>
</dbReference>
<name>A0A5C4NMU1_9RHOB</name>
<proteinExistence type="predicted"/>
<dbReference type="EMBL" id="VDFV01000001">
    <property type="protein sequence ID" value="TNC74758.1"/>
    <property type="molecule type" value="Genomic_DNA"/>
</dbReference>
<evidence type="ECO:0000256" key="3">
    <source>
        <dbReference type="ARBA" id="ARBA00023098"/>
    </source>
</evidence>